<sequence>MNRAVWYFAATLPARVRQGLPAGTWHLGHGW</sequence>
<dbReference type="Proteomes" id="UP000584374">
    <property type="component" value="Unassembled WGS sequence"/>
</dbReference>
<keyword evidence="2" id="KW-1185">Reference proteome</keyword>
<protein>
    <submittedName>
        <fullName evidence="1">Uncharacterized protein</fullName>
    </submittedName>
</protein>
<evidence type="ECO:0000313" key="2">
    <source>
        <dbReference type="Proteomes" id="UP000584374"/>
    </source>
</evidence>
<evidence type="ECO:0000313" key="1">
    <source>
        <dbReference type="EMBL" id="MBB5158283.1"/>
    </source>
</evidence>
<reference evidence="1 2" key="1">
    <citation type="submission" date="2020-08" db="EMBL/GenBank/DDBJ databases">
        <title>Sequencing the genomes of 1000 actinobacteria strains.</title>
        <authorList>
            <person name="Klenk H.-P."/>
        </authorList>
    </citation>
    <scope>NUCLEOTIDE SEQUENCE [LARGE SCALE GENOMIC DNA]</scope>
    <source>
        <strain evidence="1 2">DSM 45584</strain>
    </source>
</reference>
<name>A0A840QJT4_9PSEU</name>
<gene>
    <name evidence="1" type="ORF">BJ970_005882</name>
</gene>
<comment type="caution">
    <text evidence="1">The sequence shown here is derived from an EMBL/GenBank/DDBJ whole genome shotgun (WGS) entry which is preliminary data.</text>
</comment>
<dbReference type="EMBL" id="JACHIW010000002">
    <property type="protein sequence ID" value="MBB5158283.1"/>
    <property type="molecule type" value="Genomic_DNA"/>
</dbReference>
<organism evidence="1 2">
    <name type="scientific">Saccharopolyspora phatthalungensis</name>
    <dbReference type="NCBI Taxonomy" id="664693"/>
    <lineage>
        <taxon>Bacteria</taxon>
        <taxon>Bacillati</taxon>
        <taxon>Actinomycetota</taxon>
        <taxon>Actinomycetes</taxon>
        <taxon>Pseudonocardiales</taxon>
        <taxon>Pseudonocardiaceae</taxon>
        <taxon>Saccharopolyspora</taxon>
    </lineage>
</organism>
<accession>A0A840QJT4</accession>
<dbReference type="AlphaFoldDB" id="A0A840QJT4"/>
<proteinExistence type="predicted"/>